<evidence type="ECO:0000313" key="10">
    <source>
        <dbReference type="EMBL" id="CAB3398076.1"/>
    </source>
</evidence>
<keyword evidence="4" id="KW-0963">Cytoplasm</keyword>
<dbReference type="InterPro" id="IPR050281">
    <property type="entry name" value="Flavin_monoamine_oxidase"/>
</dbReference>
<organism evidence="10 11">
    <name type="scientific">Caenorhabditis bovis</name>
    <dbReference type="NCBI Taxonomy" id="2654633"/>
    <lineage>
        <taxon>Eukaryota</taxon>
        <taxon>Metazoa</taxon>
        <taxon>Ecdysozoa</taxon>
        <taxon>Nematoda</taxon>
        <taxon>Chromadorea</taxon>
        <taxon>Rhabditida</taxon>
        <taxon>Rhabditina</taxon>
        <taxon>Rhabditomorpha</taxon>
        <taxon>Rhabditoidea</taxon>
        <taxon>Rhabditidae</taxon>
        <taxon>Peloderinae</taxon>
        <taxon>Caenorhabditis</taxon>
    </lineage>
</organism>
<dbReference type="GO" id="GO:0005737">
    <property type="term" value="C:cytoplasm"/>
    <property type="evidence" value="ECO:0007669"/>
    <property type="project" value="UniProtKB-SubCell"/>
</dbReference>
<comment type="caution">
    <text evidence="10">The sequence shown here is derived from an EMBL/GenBank/DDBJ whole genome shotgun (WGS) entry which is preliminary data.</text>
</comment>
<dbReference type="EMBL" id="CADEPM010000001">
    <property type="protein sequence ID" value="CAB3398076.1"/>
    <property type="molecule type" value="Genomic_DNA"/>
</dbReference>
<dbReference type="GO" id="GO:0046592">
    <property type="term" value="F:polyamine oxidase activity"/>
    <property type="evidence" value="ECO:0007669"/>
    <property type="project" value="TreeGrafter"/>
</dbReference>
<comment type="subcellular location">
    <subcellularLocation>
        <location evidence="2">Cytoplasm</location>
    </subcellularLocation>
</comment>
<evidence type="ECO:0000259" key="9">
    <source>
        <dbReference type="Pfam" id="PF01593"/>
    </source>
</evidence>
<feature type="domain" description="Amine oxidase" evidence="9">
    <location>
        <begin position="37"/>
        <end position="465"/>
    </location>
</feature>
<dbReference type="Gene3D" id="3.50.50.60">
    <property type="entry name" value="FAD/NAD(P)-binding domain"/>
    <property type="match status" value="1"/>
</dbReference>
<evidence type="ECO:0000256" key="8">
    <source>
        <dbReference type="SAM" id="SignalP"/>
    </source>
</evidence>
<evidence type="ECO:0000256" key="7">
    <source>
        <dbReference type="ARBA" id="ARBA00023002"/>
    </source>
</evidence>
<protein>
    <recommendedName>
        <fullName evidence="9">Amine oxidase domain-containing protein</fullName>
    </recommendedName>
</protein>
<comment type="cofactor">
    <cofactor evidence="1">
        <name>FAD</name>
        <dbReference type="ChEBI" id="CHEBI:57692"/>
    </cofactor>
</comment>
<evidence type="ECO:0000256" key="5">
    <source>
        <dbReference type="ARBA" id="ARBA00022630"/>
    </source>
</evidence>
<feature type="chain" id="PRO_5035761724" description="Amine oxidase domain-containing protein" evidence="8">
    <location>
        <begin position="20"/>
        <end position="494"/>
    </location>
</feature>
<dbReference type="PANTHER" id="PTHR10742:SF405">
    <property type="entry name" value="PEROXISOMAL N(1)-ACETYL-SPERMINE_SPERMIDINE OXIDASE"/>
    <property type="match status" value="1"/>
</dbReference>
<gene>
    <name evidence="10" type="ORF">CBOVIS_LOCUS1401</name>
</gene>
<keyword evidence="11" id="KW-1185">Reference proteome</keyword>
<evidence type="ECO:0000256" key="1">
    <source>
        <dbReference type="ARBA" id="ARBA00001974"/>
    </source>
</evidence>
<evidence type="ECO:0000313" key="11">
    <source>
        <dbReference type="Proteomes" id="UP000494206"/>
    </source>
</evidence>
<keyword evidence="8" id="KW-0732">Signal</keyword>
<reference evidence="10 11" key="1">
    <citation type="submission" date="2020-04" db="EMBL/GenBank/DDBJ databases">
        <authorList>
            <person name="Laetsch R D."/>
            <person name="Stevens L."/>
            <person name="Kumar S."/>
            <person name="Blaxter L. M."/>
        </authorList>
    </citation>
    <scope>NUCLEOTIDE SEQUENCE [LARGE SCALE GENOMIC DNA]</scope>
</reference>
<feature type="signal peptide" evidence="8">
    <location>
        <begin position="1"/>
        <end position="19"/>
    </location>
</feature>
<keyword evidence="7" id="KW-0560">Oxidoreductase</keyword>
<evidence type="ECO:0000256" key="6">
    <source>
        <dbReference type="ARBA" id="ARBA00022827"/>
    </source>
</evidence>
<evidence type="ECO:0000256" key="4">
    <source>
        <dbReference type="ARBA" id="ARBA00022490"/>
    </source>
</evidence>
<dbReference type="OrthoDB" id="2219495at2759"/>
<dbReference type="InterPro" id="IPR036188">
    <property type="entry name" value="FAD/NAD-bd_sf"/>
</dbReference>
<dbReference type="SUPFAM" id="SSF54373">
    <property type="entry name" value="FAD-linked reductases, C-terminal domain"/>
    <property type="match status" value="1"/>
</dbReference>
<dbReference type="Proteomes" id="UP000494206">
    <property type="component" value="Unassembled WGS sequence"/>
</dbReference>
<dbReference type="SUPFAM" id="SSF51905">
    <property type="entry name" value="FAD/NAD(P)-binding domain"/>
    <property type="match status" value="1"/>
</dbReference>
<dbReference type="Pfam" id="PF01593">
    <property type="entry name" value="Amino_oxidase"/>
    <property type="match status" value="1"/>
</dbReference>
<keyword evidence="6" id="KW-0274">FAD</keyword>
<proteinExistence type="inferred from homology"/>
<dbReference type="PANTHER" id="PTHR10742">
    <property type="entry name" value="FLAVIN MONOAMINE OXIDASE"/>
    <property type="match status" value="1"/>
</dbReference>
<accession>A0A8S1E8E1</accession>
<comment type="similarity">
    <text evidence="3">Belongs to the flavin monoamine oxidase family.</text>
</comment>
<name>A0A8S1E8E1_9PELO</name>
<dbReference type="Gene3D" id="3.90.660.10">
    <property type="match status" value="1"/>
</dbReference>
<evidence type="ECO:0000256" key="3">
    <source>
        <dbReference type="ARBA" id="ARBA00005995"/>
    </source>
</evidence>
<keyword evidence="5" id="KW-0285">Flavoprotein</keyword>
<sequence>MRLVLFVIIGCGITVQKESENGDSSIKPSIAIVGAGISGLSTARRLIELGIDDFDIFEGLDRIGGRIHAIPYKDGYLQMGAQFINGADNPLYKIADRLGLISYVVSDTAHIDNAKFVYGNYSVNEDDIKLFLEFIQPLDPKYRRIAKYDERASRRYTFKELFTVDYMDFLKKNNITGERKNVFDSLVRSFRSYWEFEWAADWSKLSVQVLKEWNDYGRECESFGTNRIGFKGIIDDIASVIPPNAIKFNTRVENIALNSDTGKLTITTNKGIVERKYDYVVVTSSLGVLKKYHQTMFTPSLPRQKIEAIEKIGFGGSCKIFLEWDKPFWSNDTYSIAPLPIKGLGRDHLDPFEEETTTLQVVDWAPNVLSAWYAGKGHEVIDNMSEDEIRVRMAKTQLTKNELLLGSYSYMTQVQALSRISHSQLAIPVKLDGRPKILFAGEATHHRLFQTTIGGYLSGRREADRAFSDWKKFEKVGNKKRDTVNCTRIQTITF</sequence>
<dbReference type="InterPro" id="IPR002937">
    <property type="entry name" value="Amino_oxidase"/>
</dbReference>
<evidence type="ECO:0000256" key="2">
    <source>
        <dbReference type="ARBA" id="ARBA00004496"/>
    </source>
</evidence>
<dbReference type="AlphaFoldDB" id="A0A8S1E8E1"/>